<keyword evidence="3" id="KW-1133">Transmembrane helix</keyword>
<evidence type="ECO:0000313" key="6">
    <source>
        <dbReference type="Proteomes" id="UP001153292"/>
    </source>
</evidence>
<dbReference type="EMBL" id="OU963894">
    <property type="protein sequence ID" value="CAH0397573.1"/>
    <property type="molecule type" value="Genomic_DNA"/>
</dbReference>
<evidence type="ECO:0000313" key="5">
    <source>
        <dbReference type="EMBL" id="CAH0397573.1"/>
    </source>
</evidence>
<keyword evidence="3" id="KW-0812">Transmembrane</keyword>
<dbReference type="Proteomes" id="UP001153292">
    <property type="component" value="Chromosome 1"/>
</dbReference>
<feature type="domain" description="TNFR-Cys" evidence="4">
    <location>
        <begin position="33"/>
        <end position="74"/>
    </location>
</feature>
<organism evidence="5 6">
    <name type="scientific">Chilo suppressalis</name>
    <name type="common">Asiatic rice borer moth</name>
    <dbReference type="NCBI Taxonomy" id="168631"/>
    <lineage>
        <taxon>Eukaryota</taxon>
        <taxon>Metazoa</taxon>
        <taxon>Ecdysozoa</taxon>
        <taxon>Arthropoda</taxon>
        <taxon>Hexapoda</taxon>
        <taxon>Insecta</taxon>
        <taxon>Pterygota</taxon>
        <taxon>Neoptera</taxon>
        <taxon>Endopterygota</taxon>
        <taxon>Lepidoptera</taxon>
        <taxon>Glossata</taxon>
        <taxon>Ditrysia</taxon>
        <taxon>Pyraloidea</taxon>
        <taxon>Crambidae</taxon>
        <taxon>Crambinae</taxon>
        <taxon>Chilo</taxon>
    </lineage>
</organism>
<feature type="repeat" description="TNFR-Cys" evidence="1">
    <location>
        <begin position="33"/>
        <end position="74"/>
    </location>
</feature>
<dbReference type="InterPro" id="IPR001368">
    <property type="entry name" value="TNFR/NGFR_Cys_rich_reg"/>
</dbReference>
<dbReference type="PROSITE" id="PS50050">
    <property type="entry name" value="TNFR_NGFR_2"/>
    <property type="match status" value="1"/>
</dbReference>
<feature type="transmembrane region" description="Helical" evidence="3">
    <location>
        <begin position="127"/>
        <end position="151"/>
    </location>
</feature>
<keyword evidence="3" id="KW-0472">Membrane</keyword>
<accession>A0ABN8AQ31</accession>
<sequence length="227" mass="25485">MNFSEKVMRGKNSTKFYLVVVTLALGYASGEIQCRRGVSWWDRERGVCAPCTRCDPARRLAVMYPCELHRDTICQPFYQIQFFPFKTNTNSNSSDPSASSDSEYEYVDYVDTSEVINESEDEGRWDFQVSGVTIAASGCVVFFLVVLYFSLTHAKQWKVLKQTLQSDMQDLTAKMKLMEAGGEASEPVAADHHVYCNVHVGKDILLGPAAVKKGLGNVYTQEKHPPL</sequence>
<keyword evidence="6" id="KW-1185">Reference proteome</keyword>
<gene>
    <name evidence="5" type="ORF">CHILSU_LOCUS647</name>
</gene>
<reference evidence="5" key="1">
    <citation type="submission" date="2021-12" db="EMBL/GenBank/DDBJ databases">
        <authorList>
            <person name="King R."/>
        </authorList>
    </citation>
    <scope>NUCLEOTIDE SEQUENCE</scope>
</reference>
<feature type="coiled-coil region" evidence="2">
    <location>
        <begin position="154"/>
        <end position="181"/>
    </location>
</feature>
<comment type="caution">
    <text evidence="1">Lacks conserved residue(s) required for the propagation of feature annotation.</text>
</comment>
<proteinExistence type="predicted"/>
<evidence type="ECO:0000256" key="1">
    <source>
        <dbReference type="PROSITE-ProRule" id="PRU00206"/>
    </source>
</evidence>
<evidence type="ECO:0000256" key="2">
    <source>
        <dbReference type="SAM" id="Coils"/>
    </source>
</evidence>
<keyword evidence="2" id="KW-0175">Coiled coil</keyword>
<protein>
    <recommendedName>
        <fullName evidence="4">TNFR-Cys domain-containing protein</fullName>
    </recommendedName>
</protein>
<name>A0ABN8AQ31_CHISP</name>
<evidence type="ECO:0000259" key="4">
    <source>
        <dbReference type="PROSITE" id="PS50050"/>
    </source>
</evidence>
<evidence type="ECO:0000256" key="3">
    <source>
        <dbReference type="SAM" id="Phobius"/>
    </source>
</evidence>